<dbReference type="RefSeq" id="WP_380671656.1">
    <property type="nucleotide sequence ID" value="NZ_JBHTCJ010000013.1"/>
</dbReference>
<feature type="region of interest" description="Disordered" evidence="1">
    <location>
        <begin position="1"/>
        <end position="25"/>
    </location>
</feature>
<reference evidence="3" key="1">
    <citation type="journal article" date="2019" name="Int. J. Syst. Evol. Microbiol.">
        <title>The Global Catalogue of Microorganisms (GCM) 10K type strain sequencing project: providing services to taxonomists for standard genome sequencing and annotation.</title>
        <authorList>
            <consortium name="The Broad Institute Genomics Platform"/>
            <consortium name="The Broad Institute Genome Sequencing Center for Infectious Disease"/>
            <person name="Wu L."/>
            <person name="Ma J."/>
        </authorList>
    </citation>
    <scope>NUCLEOTIDE SEQUENCE [LARGE SCALE GENOMIC DNA]</scope>
    <source>
        <strain evidence="3">WLHS5</strain>
    </source>
</reference>
<keyword evidence="3" id="KW-1185">Reference proteome</keyword>
<sequence>MPPNREALRGQPTTEQPEPRDADRLARERDQAVRELLELEHAATEGPKVPRRP</sequence>
<evidence type="ECO:0000256" key="1">
    <source>
        <dbReference type="SAM" id="MobiDB-lite"/>
    </source>
</evidence>
<protein>
    <submittedName>
        <fullName evidence="2">Uncharacterized protein</fullName>
    </submittedName>
</protein>
<name>A0ABW2LS75_9PSEU</name>
<evidence type="ECO:0000313" key="2">
    <source>
        <dbReference type="EMBL" id="MFC7344115.1"/>
    </source>
</evidence>
<gene>
    <name evidence="2" type="ORF">ACFQRI_22130</name>
</gene>
<proteinExistence type="predicted"/>
<accession>A0ABW2LS75</accession>
<evidence type="ECO:0000313" key="3">
    <source>
        <dbReference type="Proteomes" id="UP001596504"/>
    </source>
</evidence>
<comment type="caution">
    <text evidence="2">The sequence shown here is derived from an EMBL/GenBank/DDBJ whole genome shotgun (WGS) entry which is preliminary data.</text>
</comment>
<organism evidence="2 3">
    <name type="scientific">Saccharopolyspora griseoalba</name>
    <dbReference type="NCBI Taxonomy" id="1431848"/>
    <lineage>
        <taxon>Bacteria</taxon>
        <taxon>Bacillati</taxon>
        <taxon>Actinomycetota</taxon>
        <taxon>Actinomycetes</taxon>
        <taxon>Pseudonocardiales</taxon>
        <taxon>Pseudonocardiaceae</taxon>
        <taxon>Saccharopolyspora</taxon>
    </lineage>
</organism>
<dbReference type="EMBL" id="JBHTCJ010000013">
    <property type="protein sequence ID" value="MFC7344115.1"/>
    <property type="molecule type" value="Genomic_DNA"/>
</dbReference>
<dbReference type="Proteomes" id="UP001596504">
    <property type="component" value="Unassembled WGS sequence"/>
</dbReference>